<dbReference type="InterPro" id="IPR015424">
    <property type="entry name" value="PyrdxlP-dep_Trfase"/>
</dbReference>
<keyword evidence="2" id="KW-0663">Pyridoxal phosphate</keyword>
<dbReference type="InterPro" id="IPR015421">
    <property type="entry name" value="PyrdxlP-dep_Trfase_major"/>
</dbReference>
<dbReference type="Proteomes" id="UP000763557">
    <property type="component" value="Unassembled WGS sequence"/>
</dbReference>
<dbReference type="PRINTS" id="PR00035">
    <property type="entry name" value="HTHGNTR"/>
</dbReference>
<dbReference type="GO" id="GO:0008483">
    <property type="term" value="F:transaminase activity"/>
    <property type="evidence" value="ECO:0007669"/>
    <property type="project" value="UniProtKB-KW"/>
</dbReference>
<keyword evidence="7" id="KW-0032">Aminotransferase</keyword>
<evidence type="ECO:0000256" key="3">
    <source>
        <dbReference type="ARBA" id="ARBA00023015"/>
    </source>
</evidence>
<dbReference type="Gene3D" id="1.10.10.10">
    <property type="entry name" value="Winged helix-like DNA-binding domain superfamily/Winged helix DNA-binding domain"/>
    <property type="match status" value="1"/>
</dbReference>
<dbReference type="PANTHER" id="PTHR46577:SF1">
    <property type="entry name" value="HTH-TYPE TRANSCRIPTIONAL REGULATORY PROTEIN GABR"/>
    <property type="match status" value="1"/>
</dbReference>
<keyword evidence="4" id="KW-0238">DNA-binding</keyword>
<reference evidence="7 8" key="1">
    <citation type="submission" date="2020-01" db="EMBL/GenBank/DDBJ databases">
        <title>Kibdelosporangium persica a novel Actinomycetes from a hot desert in Iran.</title>
        <authorList>
            <person name="Safaei N."/>
            <person name="Zaburannyi N."/>
            <person name="Mueller R."/>
            <person name="Wink J."/>
        </authorList>
    </citation>
    <scope>NUCLEOTIDE SEQUENCE [LARGE SCALE GENOMIC DNA]</scope>
    <source>
        <strain evidence="7 8">4NS15</strain>
    </source>
</reference>
<feature type="domain" description="HTH gntR-type" evidence="6">
    <location>
        <begin position="11"/>
        <end position="79"/>
    </location>
</feature>
<dbReference type="EMBL" id="JAAATY010000040">
    <property type="protein sequence ID" value="NRN70495.1"/>
    <property type="molecule type" value="Genomic_DNA"/>
</dbReference>
<keyword evidence="8" id="KW-1185">Reference proteome</keyword>
<dbReference type="SUPFAM" id="SSF53383">
    <property type="entry name" value="PLP-dependent transferases"/>
    <property type="match status" value="1"/>
</dbReference>
<evidence type="ECO:0000256" key="4">
    <source>
        <dbReference type="ARBA" id="ARBA00023125"/>
    </source>
</evidence>
<evidence type="ECO:0000256" key="5">
    <source>
        <dbReference type="ARBA" id="ARBA00023163"/>
    </source>
</evidence>
<dbReference type="InterPro" id="IPR036390">
    <property type="entry name" value="WH_DNA-bd_sf"/>
</dbReference>
<organism evidence="7 8">
    <name type="scientific">Kibdelosporangium persicum</name>
    <dbReference type="NCBI Taxonomy" id="2698649"/>
    <lineage>
        <taxon>Bacteria</taxon>
        <taxon>Bacillati</taxon>
        <taxon>Actinomycetota</taxon>
        <taxon>Actinomycetes</taxon>
        <taxon>Pseudonocardiales</taxon>
        <taxon>Pseudonocardiaceae</taxon>
        <taxon>Kibdelosporangium</taxon>
    </lineage>
</organism>
<dbReference type="InterPro" id="IPR051446">
    <property type="entry name" value="HTH_trans_reg/aminotransferase"/>
</dbReference>
<dbReference type="PANTHER" id="PTHR46577">
    <property type="entry name" value="HTH-TYPE TRANSCRIPTIONAL REGULATORY PROTEIN GABR"/>
    <property type="match status" value="1"/>
</dbReference>
<dbReference type="CDD" id="cd00609">
    <property type="entry name" value="AAT_like"/>
    <property type="match status" value="1"/>
</dbReference>
<gene>
    <name evidence="7" type="ORF">GC106_77660</name>
</gene>
<dbReference type="InterPro" id="IPR004839">
    <property type="entry name" value="Aminotransferase_I/II_large"/>
</dbReference>
<name>A0ABX2FGJ2_9PSEU</name>
<evidence type="ECO:0000259" key="6">
    <source>
        <dbReference type="PROSITE" id="PS50949"/>
    </source>
</evidence>
<dbReference type="InterPro" id="IPR000524">
    <property type="entry name" value="Tscrpt_reg_HTH_GntR"/>
</dbReference>
<dbReference type="Gene3D" id="3.40.640.10">
    <property type="entry name" value="Type I PLP-dependent aspartate aminotransferase-like (Major domain)"/>
    <property type="match status" value="1"/>
</dbReference>
<keyword evidence="3" id="KW-0805">Transcription regulation</keyword>
<protein>
    <submittedName>
        <fullName evidence="7">Aspartate aminotransferase</fullName>
    </submittedName>
</protein>
<dbReference type="InterPro" id="IPR036388">
    <property type="entry name" value="WH-like_DNA-bd_sf"/>
</dbReference>
<dbReference type="SUPFAM" id="SSF46785">
    <property type="entry name" value="Winged helix' DNA-binding domain"/>
    <property type="match status" value="1"/>
</dbReference>
<dbReference type="PROSITE" id="PS50949">
    <property type="entry name" value="HTH_GNTR"/>
    <property type="match status" value="1"/>
</dbReference>
<comment type="similarity">
    <text evidence="1">In the C-terminal section; belongs to the class-I pyridoxal-phosphate-dependent aminotransferase family.</text>
</comment>
<dbReference type="RefSeq" id="WP_173141629.1">
    <property type="nucleotide sequence ID" value="NZ_CBCSGW010000046.1"/>
</dbReference>
<evidence type="ECO:0000256" key="1">
    <source>
        <dbReference type="ARBA" id="ARBA00005384"/>
    </source>
</evidence>
<evidence type="ECO:0000256" key="2">
    <source>
        <dbReference type="ARBA" id="ARBA00022898"/>
    </source>
</evidence>
<evidence type="ECO:0000313" key="7">
    <source>
        <dbReference type="EMBL" id="NRN70495.1"/>
    </source>
</evidence>
<dbReference type="CDD" id="cd07377">
    <property type="entry name" value="WHTH_GntR"/>
    <property type="match status" value="1"/>
</dbReference>
<comment type="caution">
    <text evidence="7">The sequence shown here is derived from an EMBL/GenBank/DDBJ whole genome shotgun (WGS) entry which is preliminary data.</text>
</comment>
<keyword evidence="5" id="KW-0804">Transcription</keyword>
<keyword evidence="7" id="KW-0808">Transferase</keyword>
<proteinExistence type="inferred from homology"/>
<evidence type="ECO:0000313" key="8">
    <source>
        <dbReference type="Proteomes" id="UP000763557"/>
    </source>
</evidence>
<dbReference type="Pfam" id="PF00392">
    <property type="entry name" value="GntR"/>
    <property type="match status" value="1"/>
</dbReference>
<accession>A0ABX2FGJ2</accession>
<dbReference type="Pfam" id="PF00155">
    <property type="entry name" value="Aminotran_1_2"/>
    <property type="match status" value="1"/>
</dbReference>
<dbReference type="SMART" id="SM00345">
    <property type="entry name" value="HTH_GNTR"/>
    <property type="match status" value="1"/>
</dbReference>
<sequence>MEFHVSLVGRTEKTGQIYQQVKAAIMDGRLRQGDALPPTRELAERLAVSRNTVSAAYDRLTAEGFVAAKTGSGTFVQASGFSQPPGRTHGAGPRPKAVWETLRAPAHDTSPVRYDFRAGIPDAKLFPYAAWRRLLARQFTPAAIGSLAHDGAAAHPALAAALARHVGVSRAVRASADDVLVTHGAQQALDLVCRVLVEPGTVVAVEDPGYFGPLHLFRSHGADVVGVPVDEEGIVVSAIPPAARVVYVTPSHQFPLGVPMSLARRTALLEWAERTGAVVVEDDYDSEFRYGGRPIEPLQNLDRTGHVVYVGSLSKVLLPSLRLGFLIAPAGLRPALRAAKYVGDWQSNRPIQGALAGLIDEGLLARHIRRTRKEYQARHDRILTVLRRDFAGLLEPQPVAAGLHLCAYLPDGVNDLSVYRRARAAGVVVYALSPFRIHSSGRPGLVIGYGAIELSDIDEGLHRLKACMRPDTIRR</sequence>